<reference evidence="1" key="1">
    <citation type="submission" date="2020-07" db="EMBL/GenBank/DDBJ databases">
        <title>Acinetobacter junii strain YR7 chromosome and plasmid pNDM-YR7.</title>
        <authorList>
            <person name="Tang B."/>
        </authorList>
    </citation>
    <scope>NUCLEOTIDE SEQUENCE</scope>
    <source>
        <strain evidence="1">YR7</strain>
    </source>
</reference>
<organism evidence="1 2">
    <name type="scientific">Acinetobacter junii</name>
    <dbReference type="NCBI Taxonomy" id="40215"/>
    <lineage>
        <taxon>Bacteria</taxon>
        <taxon>Pseudomonadati</taxon>
        <taxon>Pseudomonadota</taxon>
        <taxon>Gammaproteobacteria</taxon>
        <taxon>Moraxellales</taxon>
        <taxon>Moraxellaceae</taxon>
        <taxon>Acinetobacter</taxon>
    </lineage>
</organism>
<protein>
    <submittedName>
        <fullName evidence="1">Uncharacterized protein</fullName>
    </submittedName>
</protein>
<proteinExistence type="predicted"/>
<sequence length="105" mass="12057">MIDIEPHWKKAYLRFSYSNSVAETKASFVFETGIEIIDVLKHKDFFHSINVKGQELLAAFDKTKGIFLLVIDSNFDYEIKFEYHDVKRWKISKLAGGTGVPEGVV</sequence>
<gene>
    <name evidence="1" type="ORF">H2677_12690</name>
</gene>
<evidence type="ECO:0000313" key="2">
    <source>
        <dbReference type="Proteomes" id="UP000679388"/>
    </source>
</evidence>
<evidence type="ECO:0000313" key="1">
    <source>
        <dbReference type="EMBL" id="QUY38217.1"/>
    </source>
</evidence>
<accession>A0AAX1MKY4</accession>
<dbReference type="EMBL" id="CP059558">
    <property type="protein sequence ID" value="QUY38217.1"/>
    <property type="molecule type" value="Genomic_DNA"/>
</dbReference>
<dbReference type="Proteomes" id="UP000679388">
    <property type="component" value="Chromosome"/>
</dbReference>
<dbReference type="AlphaFoldDB" id="A0AAX1MKY4"/>
<name>A0AAX1MKY4_ACIJU</name>